<organism evidence="1 2">
    <name type="scientific">Clostridium magnum DSM 2767</name>
    <dbReference type="NCBI Taxonomy" id="1121326"/>
    <lineage>
        <taxon>Bacteria</taxon>
        <taxon>Bacillati</taxon>
        <taxon>Bacillota</taxon>
        <taxon>Clostridia</taxon>
        <taxon>Eubacteriales</taxon>
        <taxon>Clostridiaceae</taxon>
        <taxon>Clostridium</taxon>
    </lineage>
</organism>
<protein>
    <submittedName>
        <fullName evidence="1">Acetoacetate decarboxylase</fullName>
        <ecNumber evidence="1">4.1.1.4</ecNumber>
    </submittedName>
</protein>
<evidence type="ECO:0000313" key="2">
    <source>
        <dbReference type="Proteomes" id="UP000076603"/>
    </source>
</evidence>
<dbReference type="RefSeq" id="WP_066621937.1">
    <property type="nucleotide sequence ID" value="NZ_FQXL01000023.1"/>
</dbReference>
<proteinExistence type="predicted"/>
<accession>A0A161Y370</accession>
<dbReference type="GO" id="GO:0047602">
    <property type="term" value="F:acetoacetate decarboxylase activity"/>
    <property type="evidence" value="ECO:0007669"/>
    <property type="project" value="UniProtKB-EC"/>
</dbReference>
<dbReference type="SUPFAM" id="SSF160104">
    <property type="entry name" value="Acetoacetate decarboxylase-like"/>
    <property type="match status" value="1"/>
</dbReference>
<dbReference type="EMBL" id="LWAE01000002">
    <property type="protein sequence ID" value="KZL92449.1"/>
    <property type="molecule type" value="Genomic_DNA"/>
</dbReference>
<dbReference type="Proteomes" id="UP000076603">
    <property type="component" value="Unassembled WGS sequence"/>
</dbReference>
<dbReference type="PATRIC" id="fig|1121326.3.peg.2255"/>
<sequence length="261" mass="29442">MIKGYSLPLTPKGTSNIVPAPPWHYVGNVLAIEYEAYAENIAAFLPEGLEFSSNQCAIYFIEWQYCSEFGEEHLDPVNSQYKETIVLVSANYKGTPVSYCPFIWVDQDLSLMRGLIQGWPKQLGETYITRPYNLPSKAASNLEKGGKLGATLSVKGRRLVDARITVNKKTETLPNPTFAQAINLRHFPELVLGRHNQPLIHELVQLKSRDLHISPIWKGDAILNFFDHPFIELSDLKPTKVKNSYYFSAALTVDDLSQLEV</sequence>
<comment type="caution">
    <text evidence="1">The sequence shown here is derived from an EMBL/GenBank/DDBJ whole genome shotgun (WGS) entry which is preliminary data.</text>
</comment>
<keyword evidence="1" id="KW-0456">Lyase</keyword>
<dbReference type="AlphaFoldDB" id="A0A161Y370"/>
<dbReference type="Gene3D" id="2.40.400.10">
    <property type="entry name" value="Acetoacetate decarboxylase-like"/>
    <property type="match status" value="1"/>
</dbReference>
<reference evidence="1 2" key="1">
    <citation type="submission" date="2016-04" db="EMBL/GenBank/DDBJ databases">
        <title>Genome sequence of Clostridium magnum DSM 2767.</title>
        <authorList>
            <person name="Poehlein A."/>
            <person name="Uhlig R."/>
            <person name="Fischer R."/>
            <person name="Bahl H."/>
            <person name="Daniel R."/>
        </authorList>
    </citation>
    <scope>NUCLEOTIDE SEQUENCE [LARGE SCALE GENOMIC DNA]</scope>
    <source>
        <strain evidence="1 2">DSM 2767</strain>
    </source>
</reference>
<dbReference type="OrthoDB" id="1950454at2"/>
<name>A0A161Y370_9CLOT</name>
<dbReference type="InterPro" id="IPR010451">
    <property type="entry name" value="Acetoacetate_decarboxylase"/>
</dbReference>
<dbReference type="Pfam" id="PF06314">
    <property type="entry name" value="ADC"/>
    <property type="match status" value="1"/>
</dbReference>
<dbReference type="STRING" id="1121326.CLMAG_22580"/>
<keyword evidence="2" id="KW-1185">Reference proteome</keyword>
<dbReference type="EC" id="4.1.1.4" evidence="1"/>
<gene>
    <name evidence="1" type="primary">adc</name>
    <name evidence="1" type="ORF">CLMAG_22580</name>
</gene>
<dbReference type="InterPro" id="IPR023375">
    <property type="entry name" value="ADC_dom_sf"/>
</dbReference>
<evidence type="ECO:0000313" key="1">
    <source>
        <dbReference type="EMBL" id="KZL92449.1"/>
    </source>
</evidence>